<name>A0A6P1E5S0_LENHI</name>
<protein>
    <submittedName>
        <fullName evidence="1">Uncharacterized protein</fullName>
    </submittedName>
</protein>
<dbReference type="SMR" id="A0A6P1E5S0"/>
<organism evidence="1 2">
    <name type="scientific">Lentilactobacillus hilgardii</name>
    <name type="common">Lactobacillus hilgardii</name>
    <dbReference type="NCBI Taxonomy" id="1588"/>
    <lineage>
        <taxon>Bacteria</taxon>
        <taxon>Bacillati</taxon>
        <taxon>Bacillota</taxon>
        <taxon>Bacilli</taxon>
        <taxon>Lactobacillales</taxon>
        <taxon>Lactobacillaceae</taxon>
        <taxon>Lentilactobacillus</taxon>
    </lineage>
</organism>
<evidence type="ECO:0000313" key="2">
    <source>
        <dbReference type="Proteomes" id="UP000465035"/>
    </source>
</evidence>
<dbReference type="GeneID" id="69058982"/>
<accession>A0A6P1E5S0</accession>
<dbReference type="Proteomes" id="UP000465035">
    <property type="component" value="Chromosome"/>
</dbReference>
<sequence length="112" mass="12914">MTKTKIYQVDNVKGVYIPYTTAMEGKNRPEFVASSDSQCYFFKLIDSGANELNRFYPLKDWQLSGLQGPTFVDIGHALPVEKTALQRADYIGSVSDRDDWILNNFIKQYYEQ</sequence>
<gene>
    <name evidence="1" type="ORF">GQR93_11425</name>
</gene>
<dbReference type="RefSeq" id="WP_004466672.1">
    <property type="nucleotide sequence ID" value="NZ_CABKOL010000104.1"/>
</dbReference>
<reference evidence="1 2" key="1">
    <citation type="submission" date="2019-12" db="EMBL/GenBank/DDBJ databases">
        <title>Lactobacillus hilgardii FLUB.</title>
        <authorList>
            <person name="Gustaw K."/>
        </authorList>
    </citation>
    <scope>NUCLEOTIDE SEQUENCE [LARGE SCALE GENOMIC DNA]</scope>
    <source>
        <strain evidence="1 2">FLUB</strain>
    </source>
</reference>
<dbReference type="EMBL" id="CP047121">
    <property type="protein sequence ID" value="QHB52756.1"/>
    <property type="molecule type" value="Genomic_DNA"/>
</dbReference>
<proteinExistence type="predicted"/>
<dbReference type="AlphaFoldDB" id="A0A6P1E5S0"/>
<evidence type="ECO:0000313" key="1">
    <source>
        <dbReference type="EMBL" id="QHB52756.1"/>
    </source>
</evidence>